<dbReference type="InterPro" id="IPR027417">
    <property type="entry name" value="P-loop_NTPase"/>
</dbReference>
<feature type="domain" description="ABC transporter" evidence="1">
    <location>
        <begin position="23"/>
        <end position="87"/>
    </location>
</feature>
<dbReference type="PANTHER" id="PTHR43038:SF3">
    <property type="entry name" value="ABC TRANSPORTER G FAMILY MEMBER 20 ISOFORM X1"/>
    <property type="match status" value="1"/>
</dbReference>
<dbReference type="SUPFAM" id="SSF52540">
    <property type="entry name" value="P-loop containing nucleoside triphosphate hydrolases"/>
    <property type="match status" value="1"/>
</dbReference>
<accession>M0I0T9</accession>
<comment type="caution">
    <text evidence="2">The sequence shown here is derived from an EMBL/GenBank/DDBJ whole genome shotgun (WGS) entry which is preliminary data.</text>
</comment>
<dbReference type="AlphaFoldDB" id="M0I0T9"/>
<gene>
    <name evidence="2" type="ORF">C441_12846</name>
</gene>
<dbReference type="GO" id="GO:0005524">
    <property type="term" value="F:ATP binding"/>
    <property type="evidence" value="ECO:0007669"/>
    <property type="project" value="InterPro"/>
</dbReference>
<dbReference type="Pfam" id="PF00005">
    <property type="entry name" value="ABC_tran"/>
    <property type="match status" value="1"/>
</dbReference>
<keyword evidence="3" id="KW-1185">Reference proteome</keyword>
<dbReference type="PANTHER" id="PTHR43038">
    <property type="entry name" value="ATP-BINDING CASSETTE, SUB-FAMILY H, MEMBER 1"/>
    <property type="match status" value="1"/>
</dbReference>
<evidence type="ECO:0000313" key="2">
    <source>
        <dbReference type="EMBL" id="ELZ90440.1"/>
    </source>
</evidence>
<evidence type="ECO:0000259" key="1">
    <source>
        <dbReference type="Pfam" id="PF00005"/>
    </source>
</evidence>
<dbReference type="InterPro" id="IPR003439">
    <property type="entry name" value="ABC_transporter-like_ATP-bd"/>
</dbReference>
<dbReference type="GO" id="GO:0016887">
    <property type="term" value="F:ATP hydrolysis activity"/>
    <property type="evidence" value="ECO:0007669"/>
    <property type="project" value="InterPro"/>
</dbReference>
<proteinExistence type="predicted"/>
<dbReference type="PATRIC" id="fig|662480.6.peg.2558"/>
<sequence length="87" mass="8718">MDGGDVSVACVGLSREFGPTVALDGVDIRLDEPEILGLAGPNGSGKTTLIRCLLGLLAPSAGTSAINGVPSLELGPATRGRIGFMPQ</sequence>
<dbReference type="Proteomes" id="UP000011508">
    <property type="component" value="Unassembled WGS sequence"/>
</dbReference>
<reference evidence="2 3" key="1">
    <citation type="journal article" date="2014" name="PLoS Genet.">
        <title>Phylogenetically driven sequencing of extremely halophilic archaea reveals strategies for static and dynamic osmo-response.</title>
        <authorList>
            <person name="Becker E.A."/>
            <person name="Seitzer P.M."/>
            <person name="Tritt A."/>
            <person name="Larsen D."/>
            <person name="Krusor M."/>
            <person name="Yao A.I."/>
            <person name="Wu D."/>
            <person name="Madern D."/>
            <person name="Eisen J.A."/>
            <person name="Darling A.E."/>
            <person name="Facciotti M.T."/>
        </authorList>
    </citation>
    <scope>NUCLEOTIDE SEQUENCE [LARGE SCALE GENOMIC DNA]</scope>
    <source>
        <strain evidence="2 3">ATCC BAA-897</strain>
    </source>
</reference>
<evidence type="ECO:0000313" key="3">
    <source>
        <dbReference type="Proteomes" id="UP000011508"/>
    </source>
</evidence>
<dbReference type="Gene3D" id="3.40.50.300">
    <property type="entry name" value="P-loop containing nucleotide triphosphate hydrolases"/>
    <property type="match status" value="1"/>
</dbReference>
<dbReference type="EMBL" id="AOLM01000021">
    <property type="protein sequence ID" value="ELZ90440.1"/>
    <property type="molecule type" value="Genomic_DNA"/>
</dbReference>
<organism evidence="2 3">
    <name type="scientific">Haloferax sulfurifontis ATCC BAA-897</name>
    <dbReference type="NCBI Taxonomy" id="662480"/>
    <lineage>
        <taxon>Archaea</taxon>
        <taxon>Methanobacteriati</taxon>
        <taxon>Methanobacteriota</taxon>
        <taxon>Stenosarchaea group</taxon>
        <taxon>Halobacteria</taxon>
        <taxon>Halobacteriales</taxon>
        <taxon>Haloferacaceae</taxon>
        <taxon>Haloferax</taxon>
    </lineage>
</organism>
<dbReference type="OrthoDB" id="87732at2157"/>
<name>M0I0T9_9EURY</name>
<protein>
    <submittedName>
        <fullName evidence="2">ABC transporter-like protein</fullName>
    </submittedName>
</protein>